<protein>
    <submittedName>
        <fullName evidence="6">Uncharacterized protein</fullName>
    </submittedName>
</protein>
<dbReference type="SUPFAM" id="SSF51445">
    <property type="entry name" value="(Trans)glycosidases"/>
    <property type="match status" value="1"/>
</dbReference>
<comment type="caution">
    <text evidence="6">The sequence shown here is derived from an EMBL/GenBank/DDBJ whole genome shotgun (WGS) entry which is preliminary data.</text>
</comment>
<comment type="similarity">
    <text evidence="2">Belongs to the glycosyl hydrolase 1 family.</text>
</comment>
<dbReference type="InterPro" id="IPR011990">
    <property type="entry name" value="TPR-like_helical_dom_sf"/>
</dbReference>
<name>A0A835HEB7_9MAGN</name>
<dbReference type="GO" id="GO:0004553">
    <property type="term" value="F:hydrolase activity, hydrolyzing O-glycosyl compounds"/>
    <property type="evidence" value="ECO:0007669"/>
    <property type="project" value="InterPro"/>
</dbReference>
<feature type="region of interest" description="Disordered" evidence="5">
    <location>
        <begin position="438"/>
        <end position="460"/>
    </location>
</feature>
<evidence type="ECO:0000313" key="6">
    <source>
        <dbReference type="EMBL" id="KAF9596787.1"/>
    </source>
</evidence>
<dbReference type="InterPro" id="IPR002885">
    <property type="entry name" value="PPR_rpt"/>
</dbReference>
<accession>A0A835HEB7</accession>
<dbReference type="GO" id="GO:0005975">
    <property type="term" value="P:carbohydrate metabolic process"/>
    <property type="evidence" value="ECO:0007669"/>
    <property type="project" value="InterPro"/>
</dbReference>
<dbReference type="AlphaFoldDB" id="A0A835HEB7"/>
<dbReference type="PANTHER" id="PTHR47447">
    <property type="entry name" value="OS03G0856100 PROTEIN"/>
    <property type="match status" value="1"/>
</dbReference>
<dbReference type="NCBIfam" id="TIGR00756">
    <property type="entry name" value="PPR"/>
    <property type="match status" value="1"/>
</dbReference>
<dbReference type="InterPro" id="IPR001360">
    <property type="entry name" value="Glyco_hydro_1"/>
</dbReference>
<keyword evidence="3" id="KW-0677">Repeat</keyword>
<gene>
    <name evidence="6" type="ORF">IFM89_013334</name>
</gene>
<evidence type="ECO:0000256" key="4">
    <source>
        <dbReference type="PROSITE-ProRule" id="PRU00708"/>
    </source>
</evidence>
<evidence type="ECO:0000256" key="1">
    <source>
        <dbReference type="ARBA" id="ARBA00007626"/>
    </source>
</evidence>
<evidence type="ECO:0000313" key="7">
    <source>
        <dbReference type="Proteomes" id="UP000631114"/>
    </source>
</evidence>
<evidence type="ECO:0000256" key="2">
    <source>
        <dbReference type="ARBA" id="ARBA00010838"/>
    </source>
</evidence>
<dbReference type="Gene3D" id="1.25.40.10">
    <property type="entry name" value="Tetratricopeptide repeat domain"/>
    <property type="match status" value="1"/>
</dbReference>
<feature type="repeat" description="PPR" evidence="4">
    <location>
        <begin position="28"/>
        <end position="62"/>
    </location>
</feature>
<feature type="compositionally biased region" description="Basic residues" evidence="5">
    <location>
        <begin position="347"/>
        <end position="362"/>
    </location>
</feature>
<dbReference type="PANTHER" id="PTHR47447:SF17">
    <property type="entry name" value="OS12G0638900 PROTEIN"/>
    <property type="match status" value="1"/>
</dbReference>
<dbReference type="Pfam" id="PF00232">
    <property type="entry name" value="Glyco_hydro_1"/>
    <property type="match status" value="1"/>
</dbReference>
<comment type="similarity">
    <text evidence="1">Belongs to the PPR family. P subfamily.</text>
</comment>
<proteinExistence type="inferred from homology"/>
<organism evidence="6 7">
    <name type="scientific">Coptis chinensis</name>
    <dbReference type="NCBI Taxonomy" id="261450"/>
    <lineage>
        <taxon>Eukaryota</taxon>
        <taxon>Viridiplantae</taxon>
        <taxon>Streptophyta</taxon>
        <taxon>Embryophyta</taxon>
        <taxon>Tracheophyta</taxon>
        <taxon>Spermatophyta</taxon>
        <taxon>Magnoliopsida</taxon>
        <taxon>Ranunculales</taxon>
        <taxon>Ranunculaceae</taxon>
        <taxon>Coptidoideae</taxon>
        <taxon>Coptis</taxon>
    </lineage>
</organism>
<dbReference type="OrthoDB" id="65569at2759"/>
<evidence type="ECO:0000256" key="3">
    <source>
        <dbReference type="ARBA" id="ARBA00022737"/>
    </source>
</evidence>
<evidence type="ECO:0000256" key="5">
    <source>
        <dbReference type="SAM" id="MobiDB-lite"/>
    </source>
</evidence>
<dbReference type="Proteomes" id="UP000631114">
    <property type="component" value="Unassembled WGS sequence"/>
</dbReference>
<dbReference type="Gene3D" id="3.20.20.80">
    <property type="entry name" value="Glycosidases"/>
    <property type="match status" value="1"/>
</dbReference>
<keyword evidence="7" id="KW-1185">Reference proteome</keyword>
<reference evidence="6 7" key="1">
    <citation type="submission" date="2020-10" db="EMBL/GenBank/DDBJ databases">
        <title>The Coptis chinensis genome and diversification of protoberbering-type alkaloids.</title>
        <authorList>
            <person name="Wang B."/>
            <person name="Shu S."/>
            <person name="Song C."/>
            <person name="Liu Y."/>
        </authorList>
    </citation>
    <scope>NUCLEOTIDE SEQUENCE [LARGE SCALE GENOMIC DNA]</scope>
    <source>
        <strain evidence="6">HL-2020</strain>
        <tissue evidence="6">Leaf</tissue>
    </source>
</reference>
<feature type="region of interest" description="Disordered" evidence="5">
    <location>
        <begin position="334"/>
        <end position="362"/>
    </location>
</feature>
<dbReference type="PROSITE" id="PS51375">
    <property type="entry name" value="PPR"/>
    <property type="match status" value="1"/>
</dbReference>
<sequence>MEVLGHCDYLNEVEAVFEDMKQNIWVPDEPVYGLLLDLWGKSRNADKARRWFQGMVDVGLCPNVPTCNSLLSAFLQPHRFPDAYEVLQNRRNHGDMMFGGELMTITGHAAHAFLVSMPAAGLHGQNVKDHASNFMDLQLEPRGFGFVPYVDPDDAAHWREKTRIDHPRTSYEYGRDYAIDISVKLIEFSDVAPFNIAELPMTSDDSSNPTTHNDTARIKFLQIYIKILLPSIRNGSNLGGYFVWSFLYVFEVTSGYTSHFGLYGVDFCDKERRRYTSKMGTEEYVRLSELTDRTHQCKVTVRVSRRWALGSKDSQEKKKRFDVVLIDEQQLGLPRSTDIPQSSNKKISSKKPYKKKPYVRQHQRRLNKEPFTGYSKSIDGADGRAMLEVAQHSDGSSVYKLTQISFYVAHVALCHRPIYLEFFYGQVYCKGKSSMPEGFKSKRLGKEPSKGNERRTQHSL</sequence>
<dbReference type="EMBL" id="JADFTS010000007">
    <property type="protein sequence ID" value="KAF9596787.1"/>
    <property type="molecule type" value="Genomic_DNA"/>
</dbReference>
<dbReference type="InterPro" id="IPR017853">
    <property type="entry name" value="GH"/>
</dbReference>
<feature type="compositionally biased region" description="Basic and acidic residues" evidence="5">
    <location>
        <begin position="444"/>
        <end position="460"/>
    </location>
</feature>